<accession>A0A6B9ZCH0</accession>
<protein>
    <submittedName>
        <fullName evidence="1">Uncharacterized protein</fullName>
    </submittedName>
</protein>
<keyword evidence="2" id="KW-1185">Reference proteome</keyword>
<organism evidence="1 2">
    <name type="scientific">Chitinophaga agri</name>
    <dbReference type="NCBI Taxonomy" id="2703787"/>
    <lineage>
        <taxon>Bacteria</taxon>
        <taxon>Pseudomonadati</taxon>
        <taxon>Bacteroidota</taxon>
        <taxon>Chitinophagia</taxon>
        <taxon>Chitinophagales</taxon>
        <taxon>Chitinophagaceae</taxon>
        <taxon>Chitinophaga</taxon>
    </lineage>
</organism>
<dbReference type="EMBL" id="CP048113">
    <property type="protein sequence ID" value="QHS59857.1"/>
    <property type="molecule type" value="Genomic_DNA"/>
</dbReference>
<evidence type="ECO:0000313" key="1">
    <source>
        <dbReference type="EMBL" id="QHS59857.1"/>
    </source>
</evidence>
<sequence>MKQLLVIMAFLYCMGCQSSETNSSTDSSINDSKADTIKPEEKLYDMNAAAIRKHMELQKHLEDEHNRTSYTATDVDIAIPLLAAALKDNKFVTLSEEAFQQKIRQIFGESALQTNYCGAKQHDQFITLLARENGDEFDYTEDNVMVSKAHRFIFSMPFLGDFITFRDSTHYVFNLSQVQIARNRYLLNDNKADLAYLLAEDTLFIKSLVLHFGYTADQKLNDVAMHDIGRADDNEIIKVCEYIFVKDCKGQLQIREGLLQWITAHADANEARMAFALYEYAILLYSDDAEQALHNQPRTYWDKDQKRKIASYIINTWMPLNEKYAAANPAKWSVANLIDNLDVYDNGLQEYIVQQKYFSLPYLQKEISARQ</sequence>
<name>A0A6B9ZCH0_9BACT</name>
<dbReference type="RefSeq" id="WP_162331552.1">
    <property type="nucleotide sequence ID" value="NZ_CP048113.1"/>
</dbReference>
<evidence type="ECO:0000313" key="2">
    <source>
        <dbReference type="Proteomes" id="UP000476411"/>
    </source>
</evidence>
<gene>
    <name evidence="1" type="ORF">GWR21_09725</name>
</gene>
<dbReference type="Proteomes" id="UP000476411">
    <property type="component" value="Chromosome"/>
</dbReference>
<dbReference type="AlphaFoldDB" id="A0A6B9ZCH0"/>
<reference evidence="1 2" key="1">
    <citation type="submission" date="2020-01" db="EMBL/GenBank/DDBJ databases">
        <title>Complete genome sequence of Chitinophaga sp. H33E-04 isolated from quinoa roots.</title>
        <authorList>
            <person name="Weon H.-Y."/>
            <person name="Lee S.A."/>
        </authorList>
    </citation>
    <scope>NUCLEOTIDE SEQUENCE [LARGE SCALE GENOMIC DNA]</scope>
    <source>
        <strain evidence="1 2">H33E-04</strain>
    </source>
</reference>
<proteinExistence type="predicted"/>
<dbReference type="KEGG" id="chih:GWR21_09725"/>